<evidence type="ECO:0000313" key="6">
    <source>
        <dbReference type="Proteomes" id="UP000681586"/>
    </source>
</evidence>
<dbReference type="InterPro" id="IPR024185">
    <property type="entry name" value="FTHF_cligase-like_sf"/>
</dbReference>
<evidence type="ECO:0000313" key="5">
    <source>
        <dbReference type="EMBL" id="MBS3696436.1"/>
    </source>
</evidence>
<dbReference type="InterPro" id="IPR002698">
    <property type="entry name" value="FTHF_cligase"/>
</dbReference>
<organism evidence="5 6">
    <name type="scientific">Mammaliicoccus fleurettii</name>
    <dbReference type="NCBI Taxonomy" id="150056"/>
    <lineage>
        <taxon>Bacteria</taxon>
        <taxon>Bacillati</taxon>
        <taxon>Bacillota</taxon>
        <taxon>Bacilli</taxon>
        <taxon>Bacillales</taxon>
        <taxon>Staphylococcaceae</taxon>
        <taxon>Mammaliicoccus</taxon>
    </lineage>
</organism>
<dbReference type="PANTHER" id="PTHR23407:SF1">
    <property type="entry name" value="5-FORMYLTETRAHYDROFOLATE CYCLO-LIGASE"/>
    <property type="match status" value="1"/>
</dbReference>
<keyword evidence="6" id="KW-1185">Reference proteome</keyword>
<keyword evidence="5" id="KW-0436">Ligase</keyword>
<accession>A0ABS5MKL3</accession>
<sequence>MTMKKDLRKEILGLMKNQQKSQKDDYDFNLHEQLYAHYKYQNAKSVAIVMSMDHEVDTLPIIQKILKDNKKVYVPTTNYNTKMMKFQRLTDLESIAIDEKGIKFIDKETEIEDNIDLIIVPGVVFNNEGYRIGYGGGYYDKFLSQYSGDTLSLVYPFQIKSFEYEEHDIPVEEIILPNVLNGEE</sequence>
<evidence type="ECO:0000256" key="3">
    <source>
        <dbReference type="ARBA" id="ARBA00022840"/>
    </source>
</evidence>
<dbReference type="PANTHER" id="PTHR23407">
    <property type="entry name" value="ATPASE INHIBITOR/5-FORMYLTETRAHYDROFOLATE CYCLO-LIGASE"/>
    <property type="match status" value="1"/>
</dbReference>
<gene>
    <name evidence="5" type="ORF">JJQ58_02920</name>
</gene>
<comment type="similarity">
    <text evidence="1 4">Belongs to the 5-formyltetrahydrofolate cyclo-ligase family.</text>
</comment>
<comment type="cofactor">
    <cofactor evidence="4">
        <name>Mg(2+)</name>
        <dbReference type="ChEBI" id="CHEBI:18420"/>
    </cofactor>
</comment>
<dbReference type="InterPro" id="IPR037171">
    <property type="entry name" value="NagB/RpiA_transferase-like"/>
</dbReference>
<dbReference type="Pfam" id="PF01812">
    <property type="entry name" value="5-FTHF_cyc-lig"/>
    <property type="match status" value="1"/>
</dbReference>
<protein>
    <recommendedName>
        <fullName evidence="4">5-formyltetrahydrofolate cyclo-ligase</fullName>
        <ecNumber evidence="4">6.3.3.2</ecNumber>
    </recommendedName>
</protein>
<dbReference type="SUPFAM" id="SSF100950">
    <property type="entry name" value="NagB/RpiA/CoA transferase-like"/>
    <property type="match status" value="1"/>
</dbReference>
<keyword evidence="4" id="KW-0460">Magnesium</keyword>
<comment type="caution">
    <text evidence="5">The sequence shown here is derived from an EMBL/GenBank/DDBJ whole genome shotgun (WGS) entry which is preliminary data.</text>
</comment>
<dbReference type="EMBL" id="JAGXBM010000002">
    <property type="protein sequence ID" value="MBS3696436.1"/>
    <property type="molecule type" value="Genomic_DNA"/>
</dbReference>
<dbReference type="Gene3D" id="3.40.50.10420">
    <property type="entry name" value="NagB/RpiA/CoA transferase-like"/>
    <property type="match status" value="1"/>
</dbReference>
<dbReference type="Proteomes" id="UP000681586">
    <property type="component" value="Unassembled WGS sequence"/>
</dbReference>
<keyword evidence="4" id="KW-0479">Metal-binding</keyword>
<evidence type="ECO:0000256" key="1">
    <source>
        <dbReference type="ARBA" id="ARBA00010638"/>
    </source>
</evidence>
<dbReference type="EC" id="6.3.3.2" evidence="4"/>
<dbReference type="NCBIfam" id="TIGR02727">
    <property type="entry name" value="MTHFS_bact"/>
    <property type="match status" value="1"/>
</dbReference>
<evidence type="ECO:0000256" key="4">
    <source>
        <dbReference type="RuleBase" id="RU361279"/>
    </source>
</evidence>
<keyword evidence="2 4" id="KW-0547">Nucleotide-binding</keyword>
<dbReference type="GO" id="GO:0030272">
    <property type="term" value="F:5-formyltetrahydrofolate cyclo-ligase activity"/>
    <property type="evidence" value="ECO:0007669"/>
    <property type="project" value="UniProtKB-EC"/>
</dbReference>
<dbReference type="RefSeq" id="WP_078356548.1">
    <property type="nucleotide sequence ID" value="NZ_JAAQPD010000007.1"/>
</dbReference>
<dbReference type="PIRSF" id="PIRSF006806">
    <property type="entry name" value="FTHF_cligase"/>
    <property type="match status" value="1"/>
</dbReference>
<reference evidence="5 6" key="1">
    <citation type="submission" date="2021-05" db="EMBL/GenBank/DDBJ databases">
        <title>Staphylococcus fleurettii isolated from lake water in First Nation community in Manitoba, Canada.</title>
        <authorList>
            <person name="Bashar S."/>
            <person name="Murdock A."/>
            <person name="Patidar R."/>
            <person name="Golding G."/>
            <person name="Farenhorst A."/>
            <person name="Kumar A."/>
        </authorList>
    </citation>
    <scope>NUCLEOTIDE SEQUENCE [LARGE SCALE GENOMIC DNA]</scope>
    <source>
        <strain evidence="5 6">SF002</strain>
    </source>
</reference>
<evidence type="ECO:0000256" key="2">
    <source>
        <dbReference type="ARBA" id="ARBA00022741"/>
    </source>
</evidence>
<name>A0ABS5MKL3_9STAP</name>
<dbReference type="GeneID" id="86195971"/>
<proteinExistence type="inferred from homology"/>
<comment type="catalytic activity">
    <reaction evidence="4">
        <text>(6S)-5-formyl-5,6,7,8-tetrahydrofolate + ATP = (6R)-5,10-methenyltetrahydrofolate + ADP + phosphate</text>
        <dbReference type="Rhea" id="RHEA:10488"/>
        <dbReference type="ChEBI" id="CHEBI:30616"/>
        <dbReference type="ChEBI" id="CHEBI:43474"/>
        <dbReference type="ChEBI" id="CHEBI:57455"/>
        <dbReference type="ChEBI" id="CHEBI:57457"/>
        <dbReference type="ChEBI" id="CHEBI:456216"/>
        <dbReference type="EC" id="6.3.3.2"/>
    </reaction>
</comment>
<keyword evidence="3 4" id="KW-0067">ATP-binding</keyword>